<keyword evidence="3" id="KW-1185">Reference proteome</keyword>
<name>A0A0C2YPR0_9AGAM</name>
<dbReference type="OrthoDB" id="3205788at2759"/>
<feature type="compositionally biased region" description="Basic and acidic residues" evidence="1">
    <location>
        <begin position="153"/>
        <end position="173"/>
    </location>
</feature>
<feature type="compositionally biased region" description="Low complexity" evidence="1">
    <location>
        <begin position="237"/>
        <end position="280"/>
    </location>
</feature>
<dbReference type="AlphaFoldDB" id="A0A0C2YPR0"/>
<evidence type="ECO:0000313" key="2">
    <source>
        <dbReference type="EMBL" id="KIM51718.1"/>
    </source>
</evidence>
<feature type="region of interest" description="Disordered" evidence="1">
    <location>
        <begin position="235"/>
        <end position="332"/>
    </location>
</feature>
<dbReference type="HOGENOM" id="CLU_529096_0_0_1"/>
<dbReference type="InParanoid" id="A0A0C2YPR0"/>
<dbReference type="STRING" id="1036808.A0A0C2YPR0"/>
<gene>
    <name evidence="2" type="ORF">SCLCIDRAFT_1166396</name>
</gene>
<proteinExistence type="predicted"/>
<protein>
    <recommendedName>
        <fullName evidence="4">Retrotransposon gag domain-containing protein</fullName>
    </recommendedName>
</protein>
<feature type="compositionally biased region" description="Low complexity" evidence="1">
    <location>
        <begin position="122"/>
        <end position="136"/>
    </location>
</feature>
<organism evidence="2 3">
    <name type="scientific">Scleroderma citrinum Foug A</name>
    <dbReference type="NCBI Taxonomy" id="1036808"/>
    <lineage>
        <taxon>Eukaryota</taxon>
        <taxon>Fungi</taxon>
        <taxon>Dikarya</taxon>
        <taxon>Basidiomycota</taxon>
        <taxon>Agaricomycotina</taxon>
        <taxon>Agaricomycetes</taxon>
        <taxon>Agaricomycetidae</taxon>
        <taxon>Boletales</taxon>
        <taxon>Sclerodermatineae</taxon>
        <taxon>Sclerodermataceae</taxon>
        <taxon>Scleroderma</taxon>
    </lineage>
</organism>
<feature type="region of interest" description="Disordered" evidence="1">
    <location>
        <begin position="196"/>
        <end position="216"/>
    </location>
</feature>
<dbReference type="EMBL" id="KN822243">
    <property type="protein sequence ID" value="KIM51718.1"/>
    <property type="molecule type" value="Genomic_DNA"/>
</dbReference>
<feature type="region of interest" description="Disordered" evidence="1">
    <location>
        <begin position="106"/>
        <end position="182"/>
    </location>
</feature>
<sequence length="515" mass="58489">MKESVSKHQLRPKQERTMQEAINQLTKDQQRKIYERQRVISVTGVKKPGTKSTSSRGKGLLNLKGKGPDLCIWGALSVCENELNLQVQHKALASWKVAQVLAQSKQGSKTALSAKGEEVLSSRDSSPRAPSSRGGSTQKPSPEGRPAMVLPPKVEKAAKIKEHKSHREREDKRKHTRPRALDPVCVIVDKAIAQDKSRHKWHKTPRAMEPVEQVNRKSYIGLAFKRLGRKDKWAHQLSSDSSSSSLSDKSLSSSSKSSSSSSSSSSESTDSSTETEGSMSDSDESSSKSNDHLMPSGHHSPENEPRSRRNEGEMEEKSPDYTKKSWSKGCKSHRQMKLKPILPMEYNRSINSKAFHCFITEGTAYVKDREVPSKKQAFILSHYLTGKAHEFYVHEVSGDLYRWRLSTFFHELFNYCFPVDYRIKLRKKLHLCYQGNKTVQDYLYELNKIWNMIGEMDECTKVHKLWFSLCKEIQHDLWRDRLNLEISSLRSVIACAEIIKIMQSVTGGGPKLKNK</sequence>
<evidence type="ECO:0000256" key="1">
    <source>
        <dbReference type="SAM" id="MobiDB-lite"/>
    </source>
</evidence>
<evidence type="ECO:0000313" key="3">
    <source>
        <dbReference type="Proteomes" id="UP000053989"/>
    </source>
</evidence>
<evidence type="ECO:0008006" key="4">
    <source>
        <dbReference type="Google" id="ProtNLM"/>
    </source>
</evidence>
<feature type="compositionally biased region" description="Basic and acidic residues" evidence="1">
    <location>
        <begin position="299"/>
        <end position="323"/>
    </location>
</feature>
<reference evidence="2 3" key="1">
    <citation type="submission" date="2014-04" db="EMBL/GenBank/DDBJ databases">
        <authorList>
            <consortium name="DOE Joint Genome Institute"/>
            <person name="Kuo A."/>
            <person name="Kohler A."/>
            <person name="Nagy L.G."/>
            <person name="Floudas D."/>
            <person name="Copeland A."/>
            <person name="Barry K.W."/>
            <person name="Cichocki N."/>
            <person name="Veneault-Fourrey C."/>
            <person name="LaButti K."/>
            <person name="Lindquist E.A."/>
            <person name="Lipzen A."/>
            <person name="Lundell T."/>
            <person name="Morin E."/>
            <person name="Murat C."/>
            <person name="Sun H."/>
            <person name="Tunlid A."/>
            <person name="Henrissat B."/>
            <person name="Grigoriev I.V."/>
            <person name="Hibbett D.S."/>
            <person name="Martin F."/>
            <person name="Nordberg H.P."/>
            <person name="Cantor M.N."/>
            <person name="Hua S.X."/>
        </authorList>
    </citation>
    <scope>NUCLEOTIDE SEQUENCE [LARGE SCALE GENOMIC DNA]</scope>
    <source>
        <strain evidence="2 3">Foug A</strain>
    </source>
</reference>
<dbReference type="Proteomes" id="UP000053989">
    <property type="component" value="Unassembled WGS sequence"/>
</dbReference>
<reference evidence="3" key="2">
    <citation type="submission" date="2015-01" db="EMBL/GenBank/DDBJ databases">
        <title>Evolutionary Origins and Diversification of the Mycorrhizal Mutualists.</title>
        <authorList>
            <consortium name="DOE Joint Genome Institute"/>
            <consortium name="Mycorrhizal Genomics Consortium"/>
            <person name="Kohler A."/>
            <person name="Kuo A."/>
            <person name="Nagy L.G."/>
            <person name="Floudas D."/>
            <person name="Copeland A."/>
            <person name="Barry K.W."/>
            <person name="Cichocki N."/>
            <person name="Veneault-Fourrey C."/>
            <person name="LaButti K."/>
            <person name="Lindquist E.A."/>
            <person name="Lipzen A."/>
            <person name="Lundell T."/>
            <person name="Morin E."/>
            <person name="Murat C."/>
            <person name="Riley R."/>
            <person name="Ohm R."/>
            <person name="Sun H."/>
            <person name="Tunlid A."/>
            <person name="Henrissat B."/>
            <person name="Grigoriev I.V."/>
            <person name="Hibbett D.S."/>
            <person name="Martin F."/>
        </authorList>
    </citation>
    <scope>NUCLEOTIDE SEQUENCE [LARGE SCALE GENOMIC DNA]</scope>
    <source>
        <strain evidence="3">Foug A</strain>
    </source>
</reference>
<accession>A0A0C2YPR0</accession>